<reference evidence="1" key="1">
    <citation type="journal article" date="2013" name="J. Plant Res.">
        <title>Effect of fungi and light on seed germination of three Opuntia species from semiarid lands of central Mexico.</title>
        <authorList>
            <person name="Delgado-Sanchez P."/>
            <person name="Jimenez-Bremont J.F."/>
            <person name="Guerrero-Gonzalez Mde L."/>
            <person name="Flores J."/>
        </authorList>
    </citation>
    <scope>NUCLEOTIDE SEQUENCE</scope>
    <source>
        <tissue evidence="1">Cladode</tissue>
    </source>
</reference>
<dbReference type="AlphaFoldDB" id="A0A7C9EIX1"/>
<name>A0A7C9EIX1_OPUST</name>
<protein>
    <submittedName>
        <fullName evidence="1">Uncharacterized protein</fullName>
    </submittedName>
</protein>
<proteinExistence type="predicted"/>
<accession>A0A7C9EIX1</accession>
<organism evidence="1">
    <name type="scientific">Opuntia streptacantha</name>
    <name type="common">Prickly pear cactus</name>
    <name type="synonym">Opuntia cardona</name>
    <dbReference type="NCBI Taxonomy" id="393608"/>
    <lineage>
        <taxon>Eukaryota</taxon>
        <taxon>Viridiplantae</taxon>
        <taxon>Streptophyta</taxon>
        <taxon>Embryophyta</taxon>
        <taxon>Tracheophyta</taxon>
        <taxon>Spermatophyta</taxon>
        <taxon>Magnoliopsida</taxon>
        <taxon>eudicotyledons</taxon>
        <taxon>Gunneridae</taxon>
        <taxon>Pentapetalae</taxon>
        <taxon>Caryophyllales</taxon>
        <taxon>Cactineae</taxon>
        <taxon>Cactaceae</taxon>
        <taxon>Opuntioideae</taxon>
        <taxon>Opuntia</taxon>
    </lineage>
</organism>
<dbReference type="EMBL" id="GISG01233781">
    <property type="protein sequence ID" value="MBA4666945.1"/>
    <property type="molecule type" value="Transcribed_RNA"/>
</dbReference>
<reference evidence="1" key="2">
    <citation type="submission" date="2020-07" db="EMBL/GenBank/DDBJ databases">
        <authorList>
            <person name="Vera ALvarez R."/>
            <person name="Arias-Moreno D.M."/>
            <person name="Jimenez-Jacinto V."/>
            <person name="Jimenez-Bremont J.F."/>
            <person name="Swaminathan K."/>
            <person name="Moose S.P."/>
            <person name="Guerrero-Gonzalez M.L."/>
            <person name="Marino-Ramirez L."/>
            <person name="Landsman D."/>
            <person name="Rodriguez-Kessler M."/>
            <person name="Delgado-Sanchez P."/>
        </authorList>
    </citation>
    <scope>NUCLEOTIDE SEQUENCE</scope>
    <source>
        <tissue evidence="1">Cladode</tissue>
    </source>
</reference>
<dbReference type="EMBL" id="GISG01233778">
    <property type="protein sequence ID" value="MBA4666943.1"/>
    <property type="molecule type" value="Transcribed_RNA"/>
</dbReference>
<sequence>MFVISVVLCIPSDDSVSISSSGEPGRDSSSVIFDTAFLTSLFLILPAPAPPSKWTSEWFPSNSSLGKSNLASSGLSSFLPTQHASENAIMVSKQSSHMTFLPPLENCKVK</sequence>
<evidence type="ECO:0000313" key="1">
    <source>
        <dbReference type="EMBL" id="MBA4666943.1"/>
    </source>
</evidence>